<gene>
    <name evidence="11" type="ORF">A3D53_01150</name>
</gene>
<dbReference type="SUPFAM" id="SSF48019">
    <property type="entry name" value="post-AAA+ oligomerization domain-like"/>
    <property type="match status" value="1"/>
</dbReference>
<dbReference type="SUPFAM" id="SSF52540">
    <property type="entry name" value="P-loop containing nucleoside triphosphate hydrolases"/>
    <property type="match status" value="1"/>
</dbReference>
<accession>A0A1F6MCH3</accession>
<dbReference type="NCBIfam" id="TIGR01128">
    <property type="entry name" value="holA"/>
    <property type="match status" value="1"/>
</dbReference>
<comment type="similarity">
    <text evidence="7">Belongs to the DNA polymerase HolA subunit family.</text>
</comment>
<dbReference type="GO" id="GO:0009360">
    <property type="term" value="C:DNA polymerase III complex"/>
    <property type="evidence" value="ECO:0007669"/>
    <property type="project" value="InterPro"/>
</dbReference>
<feature type="domain" description="DNA polymerase III delta N-terminal" evidence="9">
    <location>
        <begin position="4"/>
        <end position="120"/>
    </location>
</feature>
<evidence type="ECO:0000256" key="7">
    <source>
        <dbReference type="ARBA" id="ARBA00034754"/>
    </source>
</evidence>
<dbReference type="InterPro" id="IPR010372">
    <property type="entry name" value="DNA_pol3_delta_N"/>
</dbReference>
<dbReference type="Gene3D" id="3.40.50.300">
    <property type="entry name" value="P-loop containing nucleotide triphosphate hydrolases"/>
    <property type="match status" value="1"/>
</dbReference>
<dbReference type="InterPro" id="IPR027417">
    <property type="entry name" value="P-loop_NTPase"/>
</dbReference>
<evidence type="ECO:0000256" key="1">
    <source>
        <dbReference type="ARBA" id="ARBA00012417"/>
    </source>
</evidence>
<proteinExistence type="inferred from homology"/>
<evidence type="ECO:0000256" key="5">
    <source>
        <dbReference type="ARBA" id="ARBA00022705"/>
    </source>
</evidence>
<organism evidence="11 12">
    <name type="scientific">Candidatus Magasanikbacteria bacterium RIFCSPHIGHO2_02_FULL_45_10</name>
    <dbReference type="NCBI Taxonomy" id="1798679"/>
    <lineage>
        <taxon>Bacteria</taxon>
        <taxon>Candidatus Magasanikiibacteriota</taxon>
    </lineage>
</organism>
<evidence type="ECO:0000256" key="3">
    <source>
        <dbReference type="ARBA" id="ARBA00022679"/>
    </source>
</evidence>
<evidence type="ECO:0000313" key="12">
    <source>
        <dbReference type="Proteomes" id="UP000176413"/>
    </source>
</evidence>
<evidence type="ECO:0000256" key="2">
    <source>
        <dbReference type="ARBA" id="ARBA00017703"/>
    </source>
</evidence>
<dbReference type="Gene3D" id="1.20.272.10">
    <property type="match status" value="1"/>
</dbReference>
<dbReference type="PANTHER" id="PTHR34388:SF1">
    <property type="entry name" value="DNA POLYMERASE III SUBUNIT DELTA"/>
    <property type="match status" value="1"/>
</dbReference>
<keyword evidence="5" id="KW-0235">DNA replication</keyword>
<dbReference type="EMBL" id="MFQA01000008">
    <property type="protein sequence ID" value="OGH69270.1"/>
    <property type="molecule type" value="Genomic_DNA"/>
</dbReference>
<dbReference type="AlphaFoldDB" id="A0A1F6MCH3"/>
<comment type="caution">
    <text evidence="11">The sequence shown here is derived from an EMBL/GenBank/DDBJ whole genome shotgun (WGS) entry which is preliminary data.</text>
</comment>
<evidence type="ECO:0000259" key="10">
    <source>
        <dbReference type="Pfam" id="PF21694"/>
    </source>
</evidence>
<evidence type="ECO:0000259" key="9">
    <source>
        <dbReference type="Pfam" id="PF06144"/>
    </source>
</evidence>
<dbReference type="Pfam" id="PF21694">
    <property type="entry name" value="DNA_pol3_delta_C"/>
    <property type="match status" value="1"/>
</dbReference>
<keyword evidence="3" id="KW-0808">Transferase</keyword>
<feature type="domain" description="DNA polymerase III delta subunit-like C-terminal" evidence="10">
    <location>
        <begin position="198"/>
        <end position="316"/>
    </location>
</feature>
<keyword evidence="4" id="KW-0548">Nucleotidyltransferase</keyword>
<dbReference type="InterPro" id="IPR048466">
    <property type="entry name" value="DNA_pol3_delta-like_C"/>
</dbReference>
<reference evidence="11 12" key="1">
    <citation type="journal article" date="2016" name="Nat. Commun.">
        <title>Thousands of microbial genomes shed light on interconnected biogeochemical processes in an aquifer system.</title>
        <authorList>
            <person name="Anantharaman K."/>
            <person name="Brown C.T."/>
            <person name="Hug L.A."/>
            <person name="Sharon I."/>
            <person name="Castelle C.J."/>
            <person name="Probst A.J."/>
            <person name="Thomas B.C."/>
            <person name="Singh A."/>
            <person name="Wilkins M.J."/>
            <person name="Karaoz U."/>
            <person name="Brodie E.L."/>
            <person name="Williams K.H."/>
            <person name="Hubbard S.S."/>
            <person name="Banfield J.F."/>
        </authorList>
    </citation>
    <scope>NUCLEOTIDE SEQUENCE [LARGE SCALE GENOMIC DNA]</scope>
</reference>
<sequence>MILFLYGEDTFRSRRYLEQSIKKFKSERDPSGYNVLSLNGKKIESSRLFTEAASAPFLATKRLVIIEDILSSGDKDLLAELLEKIKVGKIFENNVVIFFQSESIGKTKEAKALYAALQKEKFAQEFSPLSFPKLVAWIKKEAEERKIQLSPEAVAYLAENGGDLWLLNGVLDQVRAFSNGAPVGPEEIKPFLNEKLDDNIFSMVEALVTGRRELGIKLLYEQRRLGQEDIQIFNLLLWQFRTLLSIADLVEREPGIPDAVVASKTGLHPFVVKKNGSVIRRYSIGKLRSLYKELEHIDVKTKTGQADPALLLDVFAGKL</sequence>
<dbReference type="InterPro" id="IPR008921">
    <property type="entry name" value="DNA_pol3_clamp-load_cplx_C"/>
</dbReference>
<dbReference type="GO" id="GO:0003677">
    <property type="term" value="F:DNA binding"/>
    <property type="evidence" value="ECO:0007669"/>
    <property type="project" value="InterPro"/>
</dbReference>
<dbReference type="EC" id="2.7.7.7" evidence="1"/>
<evidence type="ECO:0000313" key="11">
    <source>
        <dbReference type="EMBL" id="OGH69270.1"/>
    </source>
</evidence>
<evidence type="ECO:0000256" key="6">
    <source>
        <dbReference type="ARBA" id="ARBA00022932"/>
    </source>
</evidence>
<keyword evidence="6" id="KW-0239">DNA-directed DNA polymerase</keyword>
<dbReference type="PANTHER" id="PTHR34388">
    <property type="entry name" value="DNA POLYMERASE III SUBUNIT DELTA"/>
    <property type="match status" value="1"/>
</dbReference>
<dbReference type="Pfam" id="PF06144">
    <property type="entry name" value="DNA_pol3_delta"/>
    <property type="match status" value="1"/>
</dbReference>
<name>A0A1F6MCH3_9BACT</name>
<evidence type="ECO:0000256" key="4">
    <source>
        <dbReference type="ARBA" id="ARBA00022695"/>
    </source>
</evidence>
<evidence type="ECO:0000256" key="8">
    <source>
        <dbReference type="ARBA" id="ARBA00049244"/>
    </source>
</evidence>
<dbReference type="InterPro" id="IPR005790">
    <property type="entry name" value="DNA_polIII_delta"/>
</dbReference>
<dbReference type="GO" id="GO:0003887">
    <property type="term" value="F:DNA-directed DNA polymerase activity"/>
    <property type="evidence" value="ECO:0007669"/>
    <property type="project" value="UniProtKB-KW"/>
</dbReference>
<dbReference type="GO" id="GO:0006261">
    <property type="term" value="P:DNA-templated DNA replication"/>
    <property type="evidence" value="ECO:0007669"/>
    <property type="project" value="TreeGrafter"/>
</dbReference>
<comment type="catalytic activity">
    <reaction evidence="8">
        <text>DNA(n) + a 2'-deoxyribonucleoside 5'-triphosphate = DNA(n+1) + diphosphate</text>
        <dbReference type="Rhea" id="RHEA:22508"/>
        <dbReference type="Rhea" id="RHEA-COMP:17339"/>
        <dbReference type="Rhea" id="RHEA-COMP:17340"/>
        <dbReference type="ChEBI" id="CHEBI:33019"/>
        <dbReference type="ChEBI" id="CHEBI:61560"/>
        <dbReference type="ChEBI" id="CHEBI:173112"/>
        <dbReference type="EC" id="2.7.7.7"/>
    </reaction>
</comment>
<protein>
    <recommendedName>
        <fullName evidence="2">DNA polymerase III subunit delta</fullName>
        <ecNumber evidence="1">2.7.7.7</ecNumber>
    </recommendedName>
</protein>
<dbReference type="Proteomes" id="UP000176413">
    <property type="component" value="Unassembled WGS sequence"/>
</dbReference>